<dbReference type="Pfam" id="PF02260">
    <property type="entry name" value="FATC"/>
    <property type="match status" value="1"/>
</dbReference>
<evidence type="ECO:0000313" key="15">
    <source>
        <dbReference type="EMBL" id="KAL3689850.1"/>
    </source>
</evidence>
<dbReference type="Gene3D" id="1.10.1070.11">
    <property type="entry name" value="Phosphatidylinositol 3-/4-kinase, catalytic domain"/>
    <property type="match status" value="1"/>
</dbReference>
<keyword evidence="6" id="KW-0418">Kinase</keyword>
<dbReference type="InterPro" id="IPR003152">
    <property type="entry name" value="FATC_dom"/>
</dbReference>
<dbReference type="GO" id="GO:0005524">
    <property type="term" value="F:ATP binding"/>
    <property type="evidence" value="ECO:0007669"/>
    <property type="project" value="UniProtKB-KW"/>
</dbReference>
<feature type="region of interest" description="Disordered" evidence="12">
    <location>
        <begin position="3480"/>
        <end position="3556"/>
    </location>
</feature>
<keyword evidence="7" id="KW-0067">ATP-binding</keyword>
<dbReference type="Pfam" id="PF15785">
    <property type="entry name" value="SMG1"/>
    <property type="match status" value="1"/>
</dbReference>
<dbReference type="SMART" id="SM01345">
    <property type="entry name" value="Rapamycin_bind"/>
    <property type="match status" value="1"/>
</dbReference>
<dbReference type="SUPFAM" id="SSF56112">
    <property type="entry name" value="Protein kinase-like (PK-like)"/>
    <property type="match status" value="1"/>
</dbReference>
<proteinExistence type="inferred from homology"/>
<feature type="compositionally biased region" description="Polar residues" evidence="12">
    <location>
        <begin position="3483"/>
        <end position="3507"/>
    </location>
</feature>
<feature type="region of interest" description="Disordered" evidence="12">
    <location>
        <begin position="3612"/>
        <end position="3647"/>
    </location>
</feature>
<evidence type="ECO:0000256" key="12">
    <source>
        <dbReference type="SAM" id="MobiDB-lite"/>
    </source>
</evidence>
<accession>A0ABD3HE73</accession>
<protein>
    <recommendedName>
        <fullName evidence="2">non-specific serine/threonine protein kinase</fullName>
        <ecNumber evidence="2">2.7.11.1</ecNumber>
    </recommendedName>
</protein>
<comment type="catalytic activity">
    <reaction evidence="9">
        <text>L-threonyl-[protein] + ATP = O-phospho-L-threonyl-[protein] + ADP + H(+)</text>
        <dbReference type="Rhea" id="RHEA:46608"/>
        <dbReference type="Rhea" id="RHEA-COMP:11060"/>
        <dbReference type="Rhea" id="RHEA-COMP:11605"/>
        <dbReference type="ChEBI" id="CHEBI:15378"/>
        <dbReference type="ChEBI" id="CHEBI:30013"/>
        <dbReference type="ChEBI" id="CHEBI:30616"/>
        <dbReference type="ChEBI" id="CHEBI:61977"/>
        <dbReference type="ChEBI" id="CHEBI:456216"/>
        <dbReference type="EC" id="2.7.11.1"/>
    </reaction>
</comment>
<dbReference type="GO" id="GO:0000184">
    <property type="term" value="P:nuclear-transcribed mRNA catabolic process, nonsense-mediated decay"/>
    <property type="evidence" value="ECO:0007669"/>
    <property type="project" value="UniProtKB-KW"/>
</dbReference>
<feature type="domain" description="FATC" evidence="14">
    <location>
        <begin position="3678"/>
        <end position="3710"/>
    </location>
</feature>
<feature type="domain" description="PI3K/PI4K catalytic" evidence="13">
    <location>
        <begin position="1895"/>
        <end position="2234"/>
    </location>
</feature>
<evidence type="ECO:0000256" key="9">
    <source>
        <dbReference type="ARBA" id="ARBA00047899"/>
    </source>
</evidence>
<evidence type="ECO:0000256" key="6">
    <source>
        <dbReference type="ARBA" id="ARBA00022777"/>
    </source>
</evidence>
<keyword evidence="5" id="KW-0547">Nucleotide-binding</keyword>
<dbReference type="GO" id="GO:0004674">
    <property type="term" value="F:protein serine/threonine kinase activity"/>
    <property type="evidence" value="ECO:0007669"/>
    <property type="project" value="UniProtKB-KW"/>
</dbReference>
<dbReference type="EMBL" id="JBJQOH010000004">
    <property type="protein sequence ID" value="KAL3689850.1"/>
    <property type="molecule type" value="Genomic_DNA"/>
</dbReference>
<dbReference type="SMART" id="SM01343">
    <property type="entry name" value="FATC"/>
    <property type="match status" value="1"/>
</dbReference>
<evidence type="ECO:0000256" key="3">
    <source>
        <dbReference type="ARBA" id="ARBA00022527"/>
    </source>
</evidence>
<dbReference type="Pfam" id="PF00454">
    <property type="entry name" value="PI3_PI4_kinase"/>
    <property type="match status" value="1"/>
</dbReference>
<name>A0ABD3HE73_9MARC</name>
<dbReference type="InterPro" id="IPR036940">
    <property type="entry name" value="PI3/4_kinase_cat_sf"/>
</dbReference>
<feature type="coiled-coil region" evidence="11">
    <location>
        <begin position="3204"/>
        <end position="3252"/>
    </location>
</feature>
<dbReference type="CDD" id="cd05170">
    <property type="entry name" value="PIKKc_SMG1"/>
    <property type="match status" value="1"/>
</dbReference>
<comment type="caution">
    <text evidence="15">The sequence shown here is derived from an EMBL/GenBank/DDBJ whole genome shotgun (WGS) entry which is preliminary data.</text>
</comment>
<keyword evidence="3" id="KW-0723">Serine/threonine-protein kinase</keyword>
<dbReference type="InterPro" id="IPR018936">
    <property type="entry name" value="PI3/4_kinase_CS"/>
</dbReference>
<dbReference type="FunFam" id="1.10.1070.11:FF:000023">
    <property type="entry name" value="serine/threonine-protein kinase SMG1 isoform X1"/>
    <property type="match status" value="1"/>
</dbReference>
<organism evidence="15 16">
    <name type="scientific">Riccia sorocarpa</name>
    <dbReference type="NCBI Taxonomy" id="122646"/>
    <lineage>
        <taxon>Eukaryota</taxon>
        <taxon>Viridiplantae</taxon>
        <taxon>Streptophyta</taxon>
        <taxon>Embryophyta</taxon>
        <taxon>Marchantiophyta</taxon>
        <taxon>Marchantiopsida</taxon>
        <taxon>Marchantiidae</taxon>
        <taxon>Marchantiales</taxon>
        <taxon>Ricciaceae</taxon>
        <taxon>Riccia</taxon>
    </lineage>
</organism>
<keyword evidence="8" id="KW-0866">Nonsense-mediated mRNA decay</keyword>
<dbReference type="InterPro" id="IPR016024">
    <property type="entry name" value="ARM-type_fold"/>
</dbReference>
<dbReference type="PROSITE" id="PS50290">
    <property type="entry name" value="PI3_4_KINASE_3"/>
    <property type="match status" value="1"/>
</dbReference>
<evidence type="ECO:0000256" key="11">
    <source>
        <dbReference type="SAM" id="Coils"/>
    </source>
</evidence>
<dbReference type="Proteomes" id="UP001633002">
    <property type="component" value="Unassembled WGS sequence"/>
</dbReference>
<feature type="region of interest" description="Disordered" evidence="12">
    <location>
        <begin position="2526"/>
        <end position="2551"/>
    </location>
</feature>
<evidence type="ECO:0000256" key="5">
    <source>
        <dbReference type="ARBA" id="ARBA00022741"/>
    </source>
</evidence>
<evidence type="ECO:0000256" key="8">
    <source>
        <dbReference type="ARBA" id="ARBA00023161"/>
    </source>
</evidence>
<feature type="coiled-coil region" evidence="11">
    <location>
        <begin position="1716"/>
        <end position="1743"/>
    </location>
</feature>
<dbReference type="InterPro" id="IPR039414">
    <property type="entry name" value="SMG1_PIKKc"/>
</dbReference>
<evidence type="ECO:0000256" key="2">
    <source>
        <dbReference type="ARBA" id="ARBA00012513"/>
    </source>
</evidence>
<evidence type="ECO:0000256" key="4">
    <source>
        <dbReference type="ARBA" id="ARBA00022679"/>
    </source>
</evidence>
<gene>
    <name evidence="15" type="ORF">R1sor_016159</name>
</gene>
<comment type="catalytic activity">
    <reaction evidence="10">
        <text>L-seryl-[protein] + ATP = O-phospho-L-seryl-[protein] + ADP + H(+)</text>
        <dbReference type="Rhea" id="RHEA:17989"/>
        <dbReference type="Rhea" id="RHEA-COMP:9863"/>
        <dbReference type="Rhea" id="RHEA-COMP:11604"/>
        <dbReference type="ChEBI" id="CHEBI:15378"/>
        <dbReference type="ChEBI" id="CHEBI:29999"/>
        <dbReference type="ChEBI" id="CHEBI:30616"/>
        <dbReference type="ChEBI" id="CHEBI:83421"/>
        <dbReference type="ChEBI" id="CHEBI:456216"/>
        <dbReference type="EC" id="2.7.11.1"/>
    </reaction>
</comment>
<dbReference type="EC" id="2.7.11.1" evidence="2"/>
<feature type="compositionally biased region" description="Low complexity" evidence="12">
    <location>
        <begin position="3545"/>
        <end position="3554"/>
    </location>
</feature>
<evidence type="ECO:0000256" key="1">
    <source>
        <dbReference type="ARBA" id="ARBA00011031"/>
    </source>
</evidence>
<dbReference type="InterPro" id="IPR000403">
    <property type="entry name" value="PI3/4_kinase_cat_dom"/>
</dbReference>
<evidence type="ECO:0000256" key="7">
    <source>
        <dbReference type="ARBA" id="ARBA00022840"/>
    </source>
</evidence>
<dbReference type="PANTHER" id="PTHR11139:SF71">
    <property type="entry name" value="SERINE_THREONINE-PROTEIN KINASE SMG1"/>
    <property type="match status" value="1"/>
</dbReference>
<evidence type="ECO:0000313" key="16">
    <source>
        <dbReference type="Proteomes" id="UP001633002"/>
    </source>
</evidence>
<dbReference type="PANTHER" id="PTHR11139">
    <property type="entry name" value="ATAXIA TELANGIECTASIA MUTATED ATM -RELATED"/>
    <property type="match status" value="1"/>
</dbReference>
<dbReference type="PROSITE" id="PS51190">
    <property type="entry name" value="FATC"/>
    <property type="match status" value="1"/>
</dbReference>
<keyword evidence="4" id="KW-0808">Transferase</keyword>
<dbReference type="SUPFAM" id="SSF48371">
    <property type="entry name" value="ARM repeat"/>
    <property type="match status" value="1"/>
</dbReference>
<evidence type="ECO:0000259" key="14">
    <source>
        <dbReference type="PROSITE" id="PS51190"/>
    </source>
</evidence>
<dbReference type="PROSITE" id="PS00916">
    <property type="entry name" value="PI3_4_KINASE_2"/>
    <property type="match status" value="1"/>
</dbReference>
<keyword evidence="16" id="KW-1185">Reference proteome</keyword>
<dbReference type="InterPro" id="IPR011009">
    <property type="entry name" value="Kinase-like_dom_sf"/>
</dbReference>
<dbReference type="InterPro" id="IPR031559">
    <property type="entry name" value="SMG1"/>
</dbReference>
<evidence type="ECO:0000256" key="10">
    <source>
        <dbReference type="ARBA" id="ARBA00048679"/>
    </source>
</evidence>
<comment type="similarity">
    <text evidence="1">Belongs to the PI3/PI4-kinase family.</text>
</comment>
<dbReference type="InterPro" id="IPR050517">
    <property type="entry name" value="DDR_Repair_Kinase"/>
</dbReference>
<dbReference type="SMART" id="SM00146">
    <property type="entry name" value="PI3Kc"/>
    <property type="match status" value="1"/>
</dbReference>
<sequence>MAGNAQEFMGWALPQLAKANLDTEAAVVALTALQEFLNIGDPTALERFAPLILKACQSLLEDEGTSVTLLRPLLGVLVVLGYKFSWVVQPHFADMVDLLLGWALESEVSEIDCRVITDSFVQFQKLWVGNLPFSVNLLLKFLGDMEVLAQDATPATPQQLKRLLALASCFVTVSQATTSGVLEADKVELIIEPALEMLPRLITCLDRAGRKLGDSSWTAIACQCMTVFAEFLKEKFADFYAPALQVLFQSLSPDAKSAQRGCVVGFFNVPGCVGLQSQQVVSLLQVNLQLISAQGLELQGPAISKLLDLDSPFAGLRLHSSRSVTALVATTYLLLLQHGSSRVSHESSKCLKEELEYLKCLLDQMAPSKSNETRAKFPVGSISEAEVIALFRFDLTALTGSTCLKKGVTLKSFPEKVLSASQPVDFADRQLKKAMDLKSFILERLNPCYDPLQWYPGLQMVVVQAVHRICSCIISLKVSGTCLKENENEAVGLDLLNECCSIIVPALQRNGSLPMKLEVLEWISHLCEAVILQKDLLTSSKVKGNHDLHGSYMTGKSPIVSKSFFCSLLPAASHNEPKVRERVATLLEHLLQAEMVGPAQLQALASVALEQLSDPDPGLQRTYRKVLAAVGPAALWMRGWISYVPNTSNQACWMQTYPGKISSQYLRPQQLVTILNYISQRWQNLPPSWLQRLVHNCPTLVKSGSVTVEEEDRSVKGDSSLSDCKTENGNDEGSDCELLEMAYASNNLAAGWWAIQIGARHFIVVRLRTHLGGPTQTFADLERMLVNAAQLFHSDCGQRDIASCLSSAGIQLLPTRLLLEFVEALEKNIYNAYEGSVILPPAPTASAPFFRTNKKVCEEWFVRIRDALMNLSVAIQCHSGTYHHASLKLQDLTALAATALRDSGRPQSSDNQLSLKVKVQQDVYRVLRHASLALCRVHEADSLHGLQIWATSTFGTLLTEDSSLLQKDVGPLSWMAGLTYQAQSRYELAAAHYTHLLQSEEALSVMGADGVQFTIARIIESYGALGDWEALDSWLQELQLLRAKHAGKSYSGALTTAGNDMNAIHALARFDASDVQGAWGYLDLTPQSSSELTADPRQALQRSEQMLLQAMLRRNNAEDAERDLATAKAMLEGALLVAALDGLSDAAPFIMQLECIRAYETTGFQDGPSTVRSDSVGSMTALPQVIESPLDVLEQDCQQWLKLFRVYHTTLPESPVTLRLHQQLVRLARKQMNMRLARRLLRQTPSEQVFKGSTSLDRSILTGFKYERILLHYAEEKYEEAIVELWDFVRSSMYIHSRPDSQEAGNFIKAKACLKLSSWLQHRPAHISAKNLIPKLNLGIGNHQKSEDDQNGDSRLTEGSLIASFTSVLEEIIGAGTKTATLLCPQMAKAWFLYASWCYDHAKSFLTGSSTFSKPLVLGEILESELDTRGNILTTAVITRVLSDFFSEAVENSVDSASHSNLENKVTKDKIPGFESLVQRLLFVMQNAAGAVGVEDSDGESPGMILSIQLQQELQMHPSMSSPHDVGALVQRLMQIWWDLRRKRVALFEHAARGFFKYLSMSNNEQPSSPSANRCWSDRFKMKRADGVLSASLYLLRILLNYGVELEETLVQGLGSVPPSPWQALTAQLFARLSSHPEVKVRKQLESLLMSLATVSPWAIVYPTLVDLNACEGQPSEELHRILSCLENLHPELVKDVQVMIGELGAITVLWDEQWLSTLQDLHADVMRRIATLKEEAARVAENSTLTHAEKSRINAAKYSAMMAPVAVALERRLASTSRPAETPHEVWFQEQFGAQLKTAIRNFKSPPASSTSLSDAWRVLDTIAASFANHQKKPSTLLSNISPRLAALRSSDAPMPGLEVCTSSFEGGAPEISSGLGDISQTVDHSRMVTVTAFDEQVEILATKTKPKKLSMLGSDGERYTYLLKGREDLRLDARIMQLLHAVNGMLQAHSPTRRRGLSIRYYSVTPISGRAGLIQWVNNLTSMYGVFKSWQLRVQAAQPTAGGVMGAHNLPAVPRPSDLFYGKIIPALKEKGLKKVISRRDWPQEVKRKVLLELMKETPRQLLHRELWCASAGLRSFNLKQEKFSGSVAVMSMVGYILGLGDRHLDNILVDFCTGDVVHIDYNVCFDKGLRLKIPEIVPFRLTQTIQAALGLTGVEGVFRANCEAVLEALQNNKDLILMLLEVFVWDPLVEWMRGDGHDEATIGGEERKGMELAVSLSLFASRMQEIRVPLQEHHDQLLTTLPAVAQALQSWTEAQDRHEHAMTASGHLEQNRFALAKNEAAARALMSEASLGLEKARLAHEAQAREFAQVKTLLTEAAMEMKQWVEQHSGVLIALRNGSAPELETIGQLPGPVEALSLISAVLSAGVPLTIVPEPAQIHCKEVDREVKQVMATRHEALLQGSRALQAYSKALQSLLPQNYITSSDGHTWAQILRALVNKLSPDVLAAAKRQALDLVARGRGEHDEAIREKYEAVQMQVDQLWKEIGKLEAECADLEASVDVEAEKKAKDRLLTIFCKSLSSKGKSKKEDDFIGSTVNQSKQEEPRDASVELSEKRAKVKFVLQASLETLFTEIYESVSEVSTDGETLPSGDEKALGNWKWCLPELEIHAEKWVLISELVAELHYLGSPVPGTFREVADWADNCRACIAGVADLGNQMVGLVLPETIKAALSHDPAVLDAFTSLSRLRSSVDLALEQVSVIEAQKSSLLDLERSYPERVEEISKRKAELEHNAAKSREHLSWEEAEELAIEEEACREALEELHRAWAQRESQKSAIARSEMNVQNTLIAAEQRFNSLVALDPGGDLHILRGKVLLAAFGRLFAGLDPLDQALSACGNENAETGEEPTSDSDLLTGGYPGLKSVQNASTATGDKMFFVWKLRVMDTLLTSCIRDATSSEDMSMGLDQILSMYKRRLEVQLHHLLDQYLRERLIPVILNSVSRQKQILNPLESDAEDEVQQVRKEEELVRRALRLIHEFCDAHEAVRAKNSAVLVLKARVEDIKQALLKAHMEAAKMEWLHDTALGRTVPQNRLLELPSTLLGEQQATSLAWWSRREVIDSLQSALSAITRANESLQACEVAGLSAEEQLDRAMAWACAGPSTNSALTSSSSRSLGIPPEFHEHLRRRRQLLWSAQEQAAGIVRPCAAVLEFEASRDGFFTSYQKDIPDTGAVSDGRPRQQTYQNRISRLESSCLSYTSSEVELHGAQRKAEAATSHLKKAQEELRAASLEVESALGDLQAAKLELREVTSQASAAVSAFCRVMWGNSALTVESGGMIEEVLAITDGAEGAHDVHCLAQEAFAEHKHLMSDLNTVSKLLLPLEPSLASAATAFARSALRDTDGDPEGAAYSQPSFQSLLKAIKDASPVVSRTVPGLIIYVNRLHSSLTKLARTASSDAGVLHKALEGVGDSQVARSQEVIADDTHFVVEGLESPDHGFLDTDTDEGPPGIISQSEELFFRDEDECWISPPDSTVSIESYAAQEPSSTQVRSEASQRLSAESGTSGISESERLKFSAGLPTSGFAHGQAVPDNTSSSGNSAEDGGSTSSVVTSSVDALDGEPVAARISDRKEKSRDLQGLVKSRRGILDVSKSLKHTGAAQTPYAFVSPGNCDHQARIPPNTSRQDHLPKQKAGFGSSSNHPTGSDFLPWTNKEKNAYAVSVLKRVRMKLEGRDINGSRHLPVADHVDHLLRQATSIDNLCNMYEGWTPWI</sequence>
<evidence type="ECO:0000259" key="13">
    <source>
        <dbReference type="PROSITE" id="PS50290"/>
    </source>
</evidence>
<feature type="coiled-coil region" evidence="11">
    <location>
        <begin position="2721"/>
        <end position="2767"/>
    </location>
</feature>
<reference evidence="15 16" key="1">
    <citation type="submission" date="2024-09" db="EMBL/GenBank/DDBJ databases">
        <title>Chromosome-scale assembly of Riccia sorocarpa.</title>
        <authorList>
            <person name="Paukszto L."/>
        </authorList>
    </citation>
    <scope>NUCLEOTIDE SEQUENCE [LARGE SCALE GENOMIC DNA]</scope>
    <source>
        <strain evidence="15">LP-2024</strain>
        <tissue evidence="15">Aerial parts of the thallus</tissue>
    </source>
</reference>
<dbReference type="Gene3D" id="3.30.1010.10">
    <property type="entry name" value="Phosphatidylinositol 3-kinase Catalytic Subunit, Chain A, domain 4"/>
    <property type="match status" value="1"/>
</dbReference>
<feature type="compositionally biased region" description="Polar residues" evidence="12">
    <location>
        <begin position="3530"/>
        <end position="3539"/>
    </location>
</feature>
<keyword evidence="11" id="KW-0175">Coiled coil</keyword>
<feature type="region of interest" description="Disordered" evidence="12">
    <location>
        <begin position="708"/>
        <end position="730"/>
    </location>
</feature>